<evidence type="ECO:0000313" key="3">
    <source>
        <dbReference type="Proteomes" id="UP000192596"/>
    </source>
</evidence>
<dbReference type="GO" id="GO:0042254">
    <property type="term" value="P:ribosome biogenesis"/>
    <property type="evidence" value="ECO:0007669"/>
    <property type="project" value="TreeGrafter"/>
</dbReference>
<organism evidence="2 3">
    <name type="scientific">Cryoendolithus antarcticus</name>
    <dbReference type="NCBI Taxonomy" id="1507870"/>
    <lineage>
        <taxon>Eukaryota</taxon>
        <taxon>Fungi</taxon>
        <taxon>Dikarya</taxon>
        <taxon>Ascomycota</taxon>
        <taxon>Pezizomycotina</taxon>
        <taxon>Dothideomycetes</taxon>
        <taxon>Dothideomycetidae</taxon>
        <taxon>Cladosporiales</taxon>
        <taxon>Cladosporiaceae</taxon>
        <taxon>Cryoendolithus</taxon>
    </lineage>
</organism>
<evidence type="ECO:0000313" key="2">
    <source>
        <dbReference type="EMBL" id="OQO07657.1"/>
    </source>
</evidence>
<comment type="caution">
    <text evidence="2">The sequence shown here is derived from an EMBL/GenBank/DDBJ whole genome shotgun (WGS) entry which is preliminary data.</text>
</comment>
<dbReference type="InterPro" id="IPR050168">
    <property type="entry name" value="AAA_ATPase_domain"/>
</dbReference>
<reference evidence="3" key="1">
    <citation type="submission" date="2017-03" db="EMBL/GenBank/DDBJ databases">
        <title>Genomes of endolithic fungi from Antarctica.</title>
        <authorList>
            <person name="Coleine C."/>
            <person name="Masonjones S."/>
            <person name="Stajich J.E."/>
        </authorList>
    </citation>
    <scope>NUCLEOTIDE SEQUENCE [LARGE SCALE GENOMIC DNA]</scope>
    <source>
        <strain evidence="3">CCFEE 5527</strain>
    </source>
</reference>
<proteinExistence type="predicted"/>
<dbReference type="CDD" id="cd19481">
    <property type="entry name" value="RecA-like_protease"/>
    <property type="match status" value="1"/>
</dbReference>
<dbReference type="GO" id="GO:1990275">
    <property type="term" value="F:preribosome binding"/>
    <property type="evidence" value="ECO:0007669"/>
    <property type="project" value="TreeGrafter"/>
</dbReference>
<dbReference type="SUPFAM" id="SSF52540">
    <property type="entry name" value="P-loop containing nucleoside triphosphate hydrolases"/>
    <property type="match status" value="1"/>
</dbReference>
<dbReference type="OrthoDB" id="2115716at2759"/>
<dbReference type="STRING" id="1507870.A0A1V8T8C5"/>
<sequence>MDEPFTLVPSPTSPPSTKPLYPTLLSLTSAKTADHDLQFTAFLRTAHPSNIVTCTPMYNANLLAFARAGYASATRDTATDSLSTWRGYVPPRTRSGQGGLAEQVHFAKYIYIFGDIAYVLYTVGAMQYILAERSDSEDALGPSGSTDNLILAIGAWQSSMNGTVWVFDGYWTRSADLYKEVEKASWDKVILKESMKKDLTSVIERFFDSKEVYEDLGVPWKRGLIFGGPPGNGKTISIKALMHTLLFERAEPIPTLYVKSAPNSYSIRAVFTQARALAPCLLVLEDIETIVTPNTRSYFFNELDGLENNDGLFVVASTNFLERLDPGLSKRPSRFDRTYIFPLPDLKERVMYCEFWRSKLKHKKSIDFPLEMCNPMAAVTDDFSFAFLQECFVATLLIIARRQQDRDGTDDGGDDEDLRKWRRYELFKVFEEQAKLLRKQLEGSKTVAVETMTLSEARLQVDVQVEALPVRGLRRSDSTEGQLLVLHAEASEDVLPDLPYQAKKQYVINSAAWAAKQ</sequence>
<name>A0A1V8T8C5_9PEZI</name>
<dbReference type="InterPro" id="IPR003959">
    <property type="entry name" value="ATPase_AAA_core"/>
</dbReference>
<evidence type="ECO:0000259" key="1">
    <source>
        <dbReference type="Pfam" id="PF00004"/>
    </source>
</evidence>
<dbReference type="PANTHER" id="PTHR23077:SF132">
    <property type="entry name" value="ATP-DEPENDENT ZN PROTEASE"/>
    <property type="match status" value="1"/>
</dbReference>
<feature type="domain" description="ATPase AAA-type core" evidence="1">
    <location>
        <begin position="225"/>
        <end position="343"/>
    </location>
</feature>
<dbReference type="GO" id="GO:0005634">
    <property type="term" value="C:nucleus"/>
    <property type="evidence" value="ECO:0007669"/>
    <property type="project" value="TreeGrafter"/>
</dbReference>
<dbReference type="GO" id="GO:0016887">
    <property type="term" value="F:ATP hydrolysis activity"/>
    <property type="evidence" value="ECO:0007669"/>
    <property type="project" value="InterPro"/>
</dbReference>
<dbReference type="GO" id="GO:0003723">
    <property type="term" value="F:RNA binding"/>
    <property type="evidence" value="ECO:0007669"/>
    <property type="project" value="TreeGrafter"/>
</dbReference>
<dbReference type="Proteomes" id="UP000192596">
    <property type="component" value="Unassembled WGS sequence"/>
</dbReference>
<gene>
    <name evidence="2" type="ORF">B0A48_07354</name>
</gene>
<dbReference type="InParanoid" id="A0A1V8T8C5"/>
<dbReference type="Pfam" id="PF00004">
    <property type="entry name" value="AAA"/>
    <property type="match status" value="1"/>
</dbReference>
<keyword evidence="3" id="KW-1185">Reference proteome</keyword>
<dbReference type="InterPro" id="IPR027417">
    <property type="entry name" value="P-loop_NTPase"/>
</dbReference>
<dbReference type="GO" id="GO:0005524">
    <property type="term" value="F:ATP binding"/>
    <property type="evidence" value="ECO:0007669"/>
    <property type="project" value="InterPro"/>
</dbReference>
<accession>A0A1V8T8C5</accession>
<protein>
    <recommendedName>
        <fullName evidence="1">ATPase AAA-type core domain-containing protein</fullName>
    </recommendedName>
</protein>
<dbReference type="EMBL" id="NAJO01000014">
    <property type="protein sequence ID" value="OQO07657.1"/>
    <property type="molecule type" value="Genomic_DNA"/>
</dbReference>
<dbReference type="PANTHER" id="PTHR23077">
    <property type="entry name" value="AAA-FAMILY ATPASE"/>
    <property type="match status" value="1"/>
</dbReference>
<dbReference type="AlphaFoldDB" id="A0A1V8T8C5"/>
<dbReference type="Gene3D" id="3.40.50.300">
    <property type="entry name" value="P-loop containing nucleotide triphosphate hydrolases"/>
    <property type="match status" value="1"/>
</dbReference>